<accession>X1AT85</accession>
<dbReference type="EMBL" id="BART01010178">
    <property type="protein sequence ID" value="GAG86129.1"/>
    <property type="molecule type" value="Genomic_DNA"/>
</dbReference>
<feature type="non-terminal residue" evidence="4">
    <location>
        <position position="1"/>
    </location>
</feature>
<dbReference type="InterPro" id="IPR050554">
    <property type="entry name" value="Met_Synthase/Corrinoid"/>
</dbReference>
<gene>
    <name evidence="4" type="ORF">S01H4_22268</name>
</gene>
<dbReference type="GO" id="GO:0050667">
    <property type="term" value="P:homocysteine metabolic process"/>
    <property type="evidence" value="ECO:0007669"/>
    <property type="project" value="TreeGrafter"/>
</dbReference>
<dbReference type="PANTHER" id="PTHR45833:SF1">
    <property type="entry name" value="METHIONINE SYNTHASE"/>
    <property type="match status" value="1"/>
</dbReference>
<dbReference type="GO" id="GO:0005829">
    <property type="term" value="C:cytosol"/>
    <property type="evidence" value="ECO:0007669"/>
    <property type="project" value="TreeGrafter"/>
</dbReference>
<evidence type="ECO:0000256" key="1">
    <source>
        <dbReference type="ARBA" id="ARBA00022723"/>
    </source>
</evidence>
<protein>
    <recommendedName>
        <fullName evidence="3">B12-binding N-terminal domain-containing protein</fullName>
    </recommendedName>
</protein>
<sequence length="83" mass="8910">VNFELLSQALQKGKADEVKELVSKALEEGHDPKEVLEQGLIIGMGIIGAKFKKNEVYIPEVLIAARAMHAGMSILEPLLVAAG</sequence>
<evidence type="ECO:0000256" key="2">
    <source>
        <dbReference type="ARBA" id="ARBA00023285"/>
    </source>
</evidence>
<proteinExistence type="predicted"/>
<dbReference type="GO" id="GO:0008705">
    <property type="term" value="F:methionine synthase activity"/>
    <property type="evidence" value="ECO:0007669"/>
    <property type="project" value="TreeGrafter"/>
</dbReference>
<dbReference type="GO" id="GO:0046653">
    <property type="term" value="P:tetrahydrofolate metabolic process"/>
    <property type="evidence" value="ECO:0007669"/>
    <property type="project" value="TreeGrafter"/>
</dbReference>
<name>X1AT85_9ZZZZ</name>
<feature type="domain" description="B12-binding N-terminal" evidence="3">
    <location>
        <begin position="1"/>
        <end position="83"/>
    </location>
</feature>
<dbReference type="GO" id="GO:0046872">
    <property type="term" value="F:metal ion binding"/>
    <property type="evidence" value="ECO:0007669"/>
    <property type="project" value="UniProtKB-KW"/>
</dbReference>
<dbReference type="SMART" id="SM01018">
    <property type="entry name" value="B12-binding_2"/>
    <property type="match status" value="1"/>
</dbReference>
<dbReference type="Gene3D" id="1.10.1240.10">
    <property type="entry name" value="Methionine synthase domain"/>
    <property type="match status" value="1"/>
</dbReference>
<reference evidence="4" key="1">
    <citation type="journal article" date="2014" name="Front. Microbiol.">
        <title>High frequency of phylogenetically diverse reductive dehalogenase-homologous genes in deep subseafloor sedimentary metagenomes.</title>
        <authorList>
            <person name="Kawai M."/>
            <person name="Futagami T."/>
            <person name="Toyoda A."/>
            <person name="Takaki Y."/>
            <person name="Nishi S."/>
            <person name="Hori S."/>
            <person name="Arai W."/>
            <person name="Tsubouchi T."/>
            <person name="Morono Y."/>
            <person name="Uchiyama I."/>
            <person name="Ito T."/>
            <person name="Fujiyama A."/>
            <person name="Inagaki F."/>
            <person name="Takami H."/>
        </authorList>
    </citation>
    <scope>NUCLEOTIDE SEQUENCE</scope>
    <source>
        <strain evidence="4">Expedition CK06-06</strain>
    </source>
</reference>
<dbReference type="PROSITE" id="PS51337">
    <property type="entry name" value="B12_BINDING_NTER"/>
    <property type="match status" value="1"/>
</dbReference>
<keyword evidence="1" id="KW-0479">Metal-binding</keyword>
<dbReference type="InterPro" id="IPR003759">
    <property type="entry name" value="Cbl-bd_cap"/>
</dbReference>
<dbReference type="Pfam" id="PF02607">
    <property type="entry name" value="B12-binding_2"/>
    <property type="match status" value="1"/>
</dbReference>
<evidence type="ECO:0000259" key="3">
    <source>
        <dbReference type="PROSITE" id="PS51337"/>
    </source>
</evidence>
<evidence type="ECO:0000313" key="4">
    <source>
        <dbReference type="EMBL" id="GAG86129.1"/>
    </source>
</evidence>
<comment type="caution">
    <text evidence="4">The sequence shown here is derived from an EMBL/GenBank/DDBJ whole genome shotgun (WGS) entry which is preliminary data.</text>
</comment>
<keyword evidence="2" id="KW-0170">Cobalt</keyword>
<dbReference type="InterPro" id="IPR036594">
    <property type="entry name" value="Meth_synthase_dom"/>
</dbReference>
<organism evidence="4">
    <name type="scientific">marine sediment metagenome</name>
    <dbReference type="NCBI Taxonomy" id="412755"/>
    <lineage>
        <taxon>unclassified sequences</taxon>
        <taxon>metagenomes</taxon>
        <taxon>ecological metagenomes</taxon>
    </lineage>
</organism>
<dbReference type="AlphaFoldDB" id="X1AT85"/>
<dbReference type="SUPFAM" id="SSF47644">
    <property type="entry name" value="Methionine synthase domain"/>
    <property type="match status" value="1"/>
</dbReference>
<dbReference type="PANTHER" id="PTHR45833">
    <property type="entry name" value="METHIONINE SYNTHASE"/>
    <property type="match status" value="1"/>
</dbReference>